<dbReference type="OrthoDB" id="7537227at2759"/>
<dbReference type="EMBL" id="CCYD01000322">
    <property type="protein sequence ID" value="CEG38714.1"/>
    <property type="molecule type" value="Genomic_DNA"/>
</dbReference>
<evidence type="ECO:0000313" key="3">
    <source>
        <dbReference type="Proteomes" id="UP000054928"/>
    </source>
</evidence>
<accession>A0A0P1AEB5</accession>
<feature type="repeat" description="ARM" evidence="1">
    <location>
        <begin position="179"/>
        <end position="222"/>
    </location>
</feature>
<name>A0A0P1AEB5_PLAHL</name>
<dbReference type="STRING" id="4781.A0A0P1AEB5"/>
<dbReference type="SMART" id="SM00185">
    <property type="entry name" value="ARM"/>
    <property type="match status" value="5"/>
</dbReference>
<dbReference type="GO" id="GO:0008017">
    <property type="term" value="F:microtubule binding"/>
    <property type="evidence" value="ECO:0007669"/>
    <property type="project" value="TreeGrafter"/>
</dbReference>
<proteinExistence type="predicted"/>
<keyword evidence="3" id="KW-1185">Reference proteome</keyword>
<dbReference type="GO" id="GO:0015630">
    <property type="term" value="C:microtubule cytoskeleton"/>
    <property type="evidence" value="ECO:0007669"/>
    <property type="project" value="TreeGrafter"/>
</dbReference>
<dbReference type="SUPFAM" id="SSF48371">
    <property type="entry name" value="ARM repeat"/>
    <property type="match status" value="1"/>
</dbReference>
<sequence length="296" mass="31323">MLDIVNSNALVMLMSILKDNDSIASSQLLVPAFLALIRLSKDPQIAQQLVKLNASAILASFFTQSDPKLHAAACLTLGNVALNPLAAEAVSSSDIVSAALNLLRSPYDAIKRVASTCVANIASSVQGRRQIIDLDGVILVGELLHDKYSDPLRSAAAFALGNIISGGEIDAQDLLRQSGALAALVLLLSPIYDEDVNSSAAWALHHGVHRNVASQSLVAEAGGLAMLVQHLATGASESLQANALLALESAVIMNDHNLDWCRINNAIEVLQRVQETDNDAMNAYAKQALISLLNHL</sequence>
<dbReference type="OMA" id="NECSAWA"/>
<dbReference type="RefSeq" id="XP_024575083.1">
    <property type="nucleotide sequence ID" value="XM_024724180.1"/>
</dbReference>
<dbReference type="PANTHER" id="PTHR23314:SF0">
    <property type="entry name" value="SPERM-ASSOCIATED ANTIGEN 6"/>
    <property type="match status" value="1"/>
</dbReference>
<dbReference type="PANTHER" id="PTHR23314">
    <property type="entry name" value="SPERM-ASSOCIATED ANTIGEN 6 ARMADILLO REPEAT-CONTAINING"/>
    <property type="match status" value="1"/>
</dbReference>
<dbReference type="InterPro" id="IPR011989">
    <property type="entry name" value="ARM-like"/>
</dbReference>
<evidence type="ECO:0000256" key="1">
    <source>
        <dbReference type="PROSITE-ProRule" id="PRU00259"/>
    </source>
</evidence>
<dbReference type="PROSITE" id="PS50176">
    <property type="entry name" value="ARM_REPEAT"/>
    <property type="match status" value="1"/>
</dbReference>
<dbReference type="InterPro" id="IPR016024">
    <property type="entry name" value="ARM-type_fold"/>
</dbReference>
<dbReference type="Proteomes" id="UP000054928">
    <property type="component" value="Unassembled WGS sequence"/>
</dbReference>
<dbReference type="AlphaFoldDB" id="A0A0P1AEB5"/>
<reference evidence="3" key="1">
    <citation type="submission" date="2014-09" db="EMBL/GenBank/DDBJ databases">
        <authorList>
            <person name="Sharma Rahul"/>
            <person name="Thines Marco"/>
        </authorList>
    </citation>
    <scope>NUCLEOTIDE SEQUENCE [LARGE SCALE GENOMIC DNA]</scope>
</reference>
<dbReference type="GeneID" id="36403827"/>
<dbReference type="GO" id="GO:0003341">
    <property type="term" value="P:cilium movement"/>
    <property type="evidence" value="ECO:0007669"/>
    <property type="project" value="TreeGrafter"/>
</dbReference>
<dbReference type="InterPro" id="IPR000225">
    <property type="entry name" value="Armadillo"/>
</dbReference>
<evidence type="ECO:0000313" key="2">
    <source>
        <dbReference type="EMBL" id="CEG38714.1"/>
    </source>
</evidence>
<protein>
    <submittedName>
        <fullName evidence="2">Armadillo-type fold</fullName>
    </submittedName>
</protein>
<dbReference type="Gene3D" id="1.25.10.10">
    <property type="entry name" value="Leucine-rich Repeat Variant"/>
    <property type="match status" value="2"/>
</dbReference>
<organism evidence="2 3">
    <name type="scientific">Plasmopara halstedii</name>
    <name type="common">Downy mildew of sunflower</name>
    <dbReference type="NCBI Taxonomy" id="4781"/>
    <lineage>
        <taxon>Eukaryota</taxon>
        <taxon>Sar</taxon>
        <taxon>Stramenopiles</taxon>
        <taxon>Oomycota</taxon>
        <taxon>Peronosporomycetes</taxon>
        <taxon>Peronosporales</taxon>
        <taxon>Peronosporaceae</taxon>
        <taxon>Plasmopara</taxon>
    </lineage>
</organism>